<sequence>MEKRDIIVIVVAILIVLIMAMYIKPLVTGKEAKLIPDEISNIFSQKNETVEEVNFSINNSNMSLPSDNQTYNTSVNVSSNESEVNITLTPTVTQIQPWNGSPVVLPPGNLTQQGMVPREYVSSYQRYSFMEPAVQLKTYTTISGKYSQTTSPITIPSKYWEIWYTVELPEDLQNPMLEEQSEDDPKVQSLSAVNPYFEFSVINAETNQVIRRVIPPGGLDPKVWKGTFGRGEDSKTTILSEKGDEIEVNWDPRPWKEKFFEGYNTYRLDIHSRFITSYSLDIKLPDPVSLEKTDVSKNDLNRSTPSSIFRQIMDYFIMLYNGDLTLEPNKTEFCNLFSSEVLKNRGCDGCIREINQMKSSGVNISEYKIDNSFYRLNEGNLKGSFIWERNGSEYVTSHEIPFVIDSGYWKMDILPIIRF</sequence>
<dbReference type="RefSeq" id="WP_011447934.1">
    <property type="nucleotide sequence ID" value="NC_007796.1"/>
</dbReference>
<keyword evidence="3" id="KW-1185">Reference proteome</keyword>
<keyword evidence="1" id="KW-1133">Transmembrane helix</keyword>
<feature type="transmembrane region" description="Helical" evidence="1">
    <location>
        <begin position="6"/>
        <end position="23"/>
    </location>
</feature>
<dbReference type="AlphaFoldDB" id="Q2FQ92"/>
<evidence type="ECO:0000256" key="1">
    <source>
        <dbReference type="SAM" id="Phobius"/>
    </source>
</evidence>
<dbReference type="InParanoid" id="Q2FQ92"/>
<evidence type="ECO:0000313" key="2">
    <source>
        <dbReference type="EMBL" id="ABD40655.1"/>
    </source>
</evidence>
<dbReference type="EnsemblBacteria" id="ABD40655">
    <property type="protein sequence ID" value="ABD40655"/>
    <property type="gene ID" value="Mhun_0905"/>
</dbReference>
<accession>Q2FQ92</accession>
<dbReference type="EMBL" id="CP000254">
    <property type="protein sequence ID" value="ABD40655.1"/>
    <property type="molecule type" value="Genomic_DNA"/>
</dbReference>
<keyword evidence="1" id="KW-0812">Transmembrane</keyword>
<proteinExistence type="predicted"/>
<dbReference type="GeneID" id="3923913"/>
<dbReference type="eggNOG" id="arCOG06912">
    <property type="taxonomic scope" value="Archaea"/>
</dbReference>
<reference evidence="3" key="1">
    <citation type="journal article" date="2016" name="Stand. Genomic Sci.">
        <title>Complete genome sequence of Methanospirillum hungatei type strain JF1.</title>
        <authorList>
            <person name="Gunsalus R.P."/>
            <person name="Cook L.E."/>
            <person name="Crable B."/>
            <person name="Rohlin L."/>
            <person name="McDonald E."/>
            <person name="Mouttaki H."/>
            <person name="Sieber J.R."/>
            <person name="Poweleit N."/>
            <person name="Zhou H."/>
            <person name="Lapidus A.L."/>
            <person name="Daligault H.E."/>
            <person name="Land M."/>
            <person name="Gilna P."/>
            <person name="Ivanova N."/>
            <person name="Kyrpides N."/>
            <person name="Culley D.E."/>
            <person name="McInerney M.J."/>
        </authorList>
    </citation>
    <scope>NUCLEOTIDE SEQUENCE [LARGE SCALE GENOMIC DNA]</scope>
    <source>
        <strain evidence="3">ATCC 27890 / DSM 864 / NBRC 100397 / JF-1</strain>
    </source>
</reference>
<gene>
    <name evidence="2" type="ordered locus">Mhun_0905</name>
</gene>
<name>Q2FQ92_METHJ</name>
<evidence type="ECO:0000313" key="3">
    <source>
        <dbReference type="Proteomes" id="UP000001941"/>
    </source>
</evidence>
<keyword evidence="1" id="KW-0472">Membrane</keyword>
<dbReference type="HOGENOM" id="CLU_654905_0_0_2"/>
<protein>
    <submittedName>
        <fullName evidence="2">Uncharacterized protein</fullName>
    </submittedName>
</protein>
<organism evidence="2 3">
    <name type="scientific">Methanospirillum hungatei JF-1 (strain ATCC 27890 / DSM 864 / NBRC 100397 / JF-1)</name>
    <dbReference type="NCBI Taxonomy" id="323259"/>
    <lineage>
        <taxon>Archaea</taxon>
        <taxon>Methanobacteriati</taxon>
        <taxon>Methanobacteriota</taxon>
        <taxon>Stenosarchaea group</taxon>
        <taxon>Methanomicrobia</taxon>
        <taxon>Methanomicrobiales</taxon>
        <taxon>Methanospirillaceae</taxon>
        <taxon>Methanospirillum</taxon>
    </lineage>
</organism>
<dbReference type="KEGG" id="mhu:Mhun_0905"/>
<dbReference type="STRING" id="323259.Mhun_0905"/>
<dbReference type="Proteomes" id="UP000001941">
    <property type="component" value="Chromosome"/>
</dbReference>
<dbReference type="OrthoDB" id="117707at2157"/>